<sequence length="192" mass="20980">MESKAVARYIRISPRKARLVVDAIRGKNLEAAQQTLDFSDRAAAKVISKVLRSAAANAENNNSSSPETLFVSRAYVDEGPTLKRFRPRAMGRATSINKRTCHITVILDEREPQKATPRRGKRRAAVTGKIKAAMGKDAHGKQAEVDQDAKPSRAGKSVDVDLKESAVEIESANAIETDVKEKGLPVEEKSED</sequence>
<gene>
    <name evidence="10" type="primary">rplV</name>
    <name evidence="15" type="ORF">CVT63_04325</name>
</gene>
<comment type="function">
    <text evidence="8">This protein binds specifically to 23S rRNA; its binding is stimulated by other ribosomal proteins, e.g. L4, L17, and L20. It is important during the early stages of 50S assembly. It makes multiple contacts with different domains of the 23S rRNA in the assembled 50S subunit and ribosome.</text>
</comment>
<dbReference type="PROSITE" id="PS00464">
    <property type="entry name" value="RIBOSOMAL_L22"/>
    <property type="match status" value="1"/>
</dbReference>
<evidence type="ECO:0000256" key="7">
    <source>
        <dbReference type="ARBA" id="ARBA00023274"/>
    </source>
</evidence>
<dbReference type="AlphaFoldDB" id="A0A2N3G5W7"/>
<evidence type="ECO:0000256" key="10">
    <source>
        <dbReference type="HAMAP-Rule" id="MF_01331"/>
    </source>
</evidence>
<keyword evidence="4 10" id="KW-0699">rRNA-binding</keyword>
<evidence type="ECO:0000313" key="15">
    <source>
        <dbReference type="EMBL" id="PKQ28115.1"/>
    </source>
</evidence>
<dbReference type="HAMAP" id="MF_01331_B">
    <property type="entry name" value="Ribosomal_uL22_B"/>
    <property type="match status" value="1"/>
</dbReference>
<comment type="function">
    <text evidence="10 13">This protein binds specifically to 23S rRNA; its binding is stimulated by other ribosomal proteins, e.g., L4, L17, and L20. It is important during the early stages of 50S assembly. It makes multiple contacts with different domains of the 23S rRNA in the assembled 50S subunit and ribosome.</text>
</comment>
<reference evidence="15 16" key="1">
    <citation type="journal article" date="2017" name="ISME J.">
        <title>Potential for microbial H2 and metal transformations associated with novel bacteria and archaea in deep terrestrial subsurface sediments.</title>
        <authorList>
            <person name="Hernsdorf A.W."/>
            <person name="Amano Y."/>
            <person name="Miyakawa K."/>
            <person name="Ise K."/>
            <person name="Suzuki Y."/>
            <person name="Anantharaman K."/>
            <person name="Probst A."/>
            <person name="Burstein D."/>
            <person name="Thomas B.C."/>
            <person name="Banfield J.F."/>
        </authorList>
    </citation>
    <scope>NUCLEOTIDE SEQUENCE [LARGE SCALE GENOMIC DNA]</scope>
    <source>
        <strain evidence="15">HGW-Actinobacteria-3</strain>
    </source>
</reference>
<dbReference type="SUPFAM" id="SSF54843">
    <property type="entry name" value="Ribosomal protein L22"/>
    <property type="match status" value="1"/>
</dbReference>
<dbReference type="InterPro" id="IPR018260">
    <property type="entry name" value="Ribosomal_uL22_CS"/>
</dbReference>
<organism evidence="15 16">
    <name type="scientific">Candidatus Anoxymicrobium japonicum</name>
    <dbReference type="NCBI Taxonomy" id="2013648"/>
    <lineage>
        <taxon>Bacteria</taxon>
        <taxon>Bacillati</taxon>
        <taxon>Actinomycetota</taxon>
        <taxon>Candidatus Geothermincolia</taxon>
        <taxon>Candidatus Geothermincolales</taxon>
        <taxon>Candidatus Anoxymicrobiaceae</taxon>
        <taxon>Candidatus Anoxymicrobium</taxon>
    </lineage>
</organism>
<evidence type="ECO:0000256" key="6">
    <source>
        <dbReference type="ARBA" id="ARBA00022980"/>
    </source>
</evidence>
<feature type="compositionally biased region" description="Basic and acidic residues" evidence="14">
    <location>
        <begin position="134"/>
        <end position="161"/>
    </location>
</feature>
<accession>A0A2N3G5W7</accession>
<dbReference type="InterPro" id="IPR001063">
    <property type="entry name" value="Ribosomal_uL22"/>
</dbReference>
<dbReference type="PANTHER" id="PTHR13501:SF8">
    <property type="entry name" value="LARGE RIBOSOMAL SUBUNIT PROTEIN UL22M"/>
    <property type="match status" value="1"/>
</dbReference>
<comment type="similarity">
    <text evidence="2 10 11">Belongs to the universal ribosomal protein uL22 family.</text>
</comment>
<evidence type="ECO:0000313" key="16">
    <source>
        <dbReference type="Proteomes" id="UP000233654"/>
    </source>
</evidence>
<keyword evidence="5 10" id="KW-0694">RNA-binding</keyword>
<evidence type="ECO:0000256" key="9">
    <source>
        <dbReference type="ARBA" id="ARBA00035207"/>
    </source>
</evidence>
<evidence type="ECO:0000256" key="4">
    <source>
        <dbReference type="ARBA" id="ARBA00022730"/>
    </source>
</evidence>
<protein>
    <recommendedName>
        <fullName evidence="9 10">Large ribosomal subunit protein uL22</fullName>
    </recommendedName>
</protein>
<evidence type="ECO:0000256" key="2">
    <source>
        <dbReference type="ARBA" id="ARBA00009451"/>
    </source>
</evidence>
<evidence type="ECO:0000256" key="5">
    <source>
        <dbReference type="ARBA" id="ARBA00022884"/>
    </source>
</evidence>
<dbReference type="PANTHER" id="PTHR13501">
    <property type="entry name" value="CHLOROPLAST 50S RIBOSOMAL PROTEIN L22-RELATED"/>
    <property type="match status" value="1"/>
</dbReference>
<evidence type="ECO:0000256" key="13">
    <source>
        <dbReference type="RuleBase" id="RU004008"/>
    </source>
</evidence>
<keyword evidence="6 10" id="KW-0689">Ribosomal protein</keyword>
<dbReference type="CDD" id="cd00336">
    <property type="entry name" value="Ribosomal_L22"/>
    <property type="match status" value="1"/>
</dbReference>
<comment type="function">
    <text evidence="1 10">The globular domain of the protein is located near the polypeptide exit tunnel on the outside of the subunit, while an extended beta-hairpin is found that lines the wall of the exit tunnel in the center of the 70S ribosome.</text>
</comment>
<dbReference type="FunFam" id="3.90.470.10:FF:000011">
    <property type="entry name" value="50S ribosomal protein L22"/>
    <property type="match status" value="1"/>
</dbReference>
<evidence type="ECO:0000256" key="12">
    <source>
        <dbReference type="RuleBase" id="RU004006"/>
    </source>
</evidence>
<evidence type="ECO:0000256" key="11">
    <source>
        <dbReference type="RuleBase" id="RU004005"/>
    </source>
</evidence>
<dbReference type="InterPro" id="IPR005727">
    <property type="entry name" value="Ribosomal_uL22_bac/chlpt-type"/>
</dbReference>
<dbReference type="InterPro" id="IPR047867">
    <property type="entry name" value="Ribosomal_uL22_bac/org-type"/>
</dbReference>
<evidence type="ECO:0000256" key="14">
    <source>
        <dbReference type="SAM" id="MobiDB-lite"/>
    </source>
</evidence>
<dbReference type="EMBL" id="PHEX01000031">
    <property type="protein sequence ID" value="PKQ28115.1"/>
    <property type="molecule type" value="Genomic_DNA"/>
</dbReference>
<dbReference type="GO" id="GO:0019843">
    <property type="term" value="F:rRNA binding"/>
    <property type="evidence" value="ECO:0007669"/>
    <property type="project" value="UniProtKB-UniRule"/>
</dbReference>
<evidence type="ECO:0000256" key="3">
    <source>
        <dbReference type="ARBA" id="ARBA00011838"/>
    </source>
</evidence>
<proteinExistence type="inferred from homology"/>
<dbReference type="GO" id="GO:0006412">
    <property type="term" value="P:translation"/>
    <property type="evidence" value="ECO:0007669"/>
    <property type="project" value="UniProtKB-UniRule"/>
</dbReference>
<comment type="subunit">
    <text evidence="3 10 12">Part of the 50S ribosomal subunit.</text>
</comment>
<dbReference type="GO" id="GO:0022625">
    <property type="term" value="C:cytosolic large ribosomal subunit"/>
    <property type="evidence" value="ECO:0007669"/>
    <property type="project" value="TreeGrafter"/>
</dbReference>
<dbReference type="InterPro" id="IPR036394">
    <property type="entry name" value="Ribosomal_uL22_sf"/>
</dbReference>
<evidence type="ECO:0000256" key="1">
    <source>
        <dbReference type="ARBA" id="ARBA00003478"/>
    </source>
</evidence>
<feature type="region of interest" description="Disordered" evidence="14">
    <location>
        <begin position="112"/>
        <end position="161"/>
    </location>
</feature>
<keyword evidence="7 10" id="KW-0687">Ribonucleoprotein</keyword>
<name>A0A2N3G5W7_9ACTN</name>
<dbReference type="GO" id="GO:0003735">
    <property type="term" value="F:structural constituent of ribosome"/>
    <property type="evidence" value="ECO:0007669"/>
    <property type="project" value="InterPro"/>
</dbReference>
<dbReference type="Gene3D" id="3.90.470.10">
    <property type="entry name" value="Ribosomal protein L22/L17"/>
    <property type="match status" value="1"/>
</dbReference>
<evidence type="ECO:0000256" key="8">
    <source>
        <dbReference type="ARBA" id="ARBA00025084"/>
    </source>
</evidence>
<dbReference type="Pfam" id="PF00237">
    <property type="entry name" value="Ribosomal_L22"/>
    <property type="match status" value="1"/>
</dbReference>
<comment type="caution">
    <text evidence="15">The sequence shown here is derived from an EMBL/GenBank/DDBJ whole genome shotgun (WGS) entry which is preliminary data.</text>
</comment>
<dbReference type="Proteomes" id="UP000233654">
    <property type="component" value="Unassembled WGS sequence"/>
</dbReference>
<dbReference type="NCBIfam" id="TIGR01044">
    <property type="entry name" value="rplV_bact"/>
    <property type="match status" value="1"/>
</dbReference>